<dbReference type="AlphaFoldDB" id="A0A926F439"/>
<gene>
    <name evidence="8" type="ORF">H8689_10445</name>
</gene>
<evidence type="ECO:0000256" key="2">
    <source>
        <dbReference type="ARBA" id="ARBA00005262"/>
    </source>
</evidence>
<name>A0A926F439_9FIRM</name>
<evidence type="ECO:0000313" key="8">
    <source>
        <dbReference type="EMBL" id="MBC8591529.1"/>
    </source>
</evidence>
<feature type="transmembrane region" description="Helical" evidence="7">
    <location>
        <begin position="46"/>
        <end position="67"/>
    </location>
</feature>
<keyword evidence="5 7" id="KW-1133">Transmembrane helix</keyword>
<organism evidence="8 9">
    <name type="scientific">Wansuia hejianensis</name>
    <dbReference type="NCBI Taxonomy" id="2763667"/>
    <lineage>
        <taxon>Bacteria</taxon>
        <taxon>Bacillati</taxon>
        <taxon>Bacillota</taxon>
        <taxon>Clostridia</taxon>
        <taxon>Lachnospirales</taxon>
        <taxon>Lachnospiraceae</taxon>
        <taxon>Wansuia</taxon>
    </lineage>
</organism>
<keyword evidence="6 7" id="KW-0472">Membrane</keyword>
<evidence type="ECO:0000256" key="1">
    <source>
        <dbReference type="ARBA" id="ARBA00004651"/>
    </source>
</evidence>
<evidence type="ECO:0000256" key="6">
    <source>
        <dbReference type="ARBA" id="ARBA00023136"/>
    </source>
</evidence>
<comment type="subcellular location">
    <subcellularLocation>
        <location evidence="1">Cell membrane</location>
        <topology evidence="1">Multi-pass membrane protein</topology>
    </subcellularLocation>
</comment>
<feature type="transmembrane region" description="Helical" evidence="7">
    <location>
        <begin position="111"/>
        <end position="131"/>
    </location>
</feature>
<keyword evidence="9" id="KW-1185">Reference proteome</keyword>
<sequence>MKDLLELFAIFFRIGGFTFGGGYAMLPIIQEEIVHKRHWATDKEIIDYYAIGQCTPGIIAVNTATFIGYKQKGIIGAIFATLGLVCPSLIIITIIARFFNHFQDYAIVQHAFSGIQIIVIALIINTVINMYKQSVKDWIGISLFLISFLVIAILKLSPIIIIIISAAVGIIKCKDMDTKEIK</sequence>
<feature type="transmembrane region" description="Helical" evidence="7">
    <location>
        <begin position="143"/>
        <end position="171"/>
    </location>
</feature>
<dbReference type="GO" id="GO:0005886">
    <property type="term" value="C:plasma membrane"/>
    <property type="evidence" value="ECO:0007669"/>
    <property type="project" value="UniProtKB-SubCell"/>
</dbReference>
<reference evidence="8 9" key="1">
    <citation type="submission" date="2020-08" db="EMBL/GenBank/DDBJ databases">
        <title>Genome public.</title>
        <authorList>
            <person name="Liu C."/>
            <person name="Sun Q."/>
        </authorList>
    </citation>
    <scope>NUCLEOTIDE SEQUENCE [LARGE SCALE GENOMIC DNA]</scope>
    <source>
        <strain evidence="8 9">NSJ-26</strain>
    </source>
</reference>
<accession>A0A926F439</accession>
<dbReference type="InterPro" id="IPR003370">
    <property type="entry name" value="Chromate_transpt"/>
</dbReference>
<evidence type="ECO:0000256" key="7">
    <source>
        <dbReference type="SAM" id="Phobius"/>
    </source>
</evidence>
<dbReference type="RefSeq" id="WP_249324391.1">
    <property type="nucleotide sequence ID" value="NZ_JACRTK010000004.1"/>
</dbReference>
<feature type="transmembrane region" description="Helical" evidence="7">
    <location>
        <begin position="7"/>
        <end position="26"/>
    </location>
</feature>
<evidence type="ECO:0000256" key="3">
    <source>
        <dbReference type="ARBA" id="ARBA00022475"/>
    </source>
</evidence>
<protein>
    <submittedName>
        <fullName evidence="8">Chromate transporter</fullName>
    </submittedName>
</protein>
<keyword evidence="4 7" id="KW-0812">Transmembrane</keyword>
<dbReference type="PANTHER" id="PTHR43663">
    <property type="entry name" value="CHROMATE TRANSPORT PROTEIN-RELATED"/>
    <property type="match status" value="1"/>
</dbReference>
<dbReference type="Pfam" id="PF02417">
    <property type="entry name" value="Chromate_transp"/>
    <property type="match status" value="1"/>
</dbReference>
<dbReference type="GO" id="GO:0015109">
    <property type="term" value="F:chromate transmembrane transporter activity"/>
    <property type="evidence" value="ECO:0007669"/>
    <property type="project" value="InterPro"/>
</dbReference>
<dbReference type="Proteomes" id="UP000601522">
    <property type="component" value="Unassembled WGS sequence"/>
</dbReference>
<evidence type="ECO:0000313" key="9">
    <source>
        <dbReference type="Proteomes" id="UP000601522"/>
    </source>
</evidence>
<proteinExistence type="inferred from homology"/>
<feature type="transmembrane region" description="Helical" evidence="7">
    <location>
        <begin position="74"/>
        <end position="99"/>
    </location>
</feature>
<dbReference type="PANTHER" id="PTHR43663:SF1">
    <property type="entry name" value="CHROMATE TRANSPORTER"/>
    <property type="match status" value="1"/>
</dbReference>
<dbReference type="InterPro" id="IPR052518">
    <property type="entry name" value="CHR_Transporter"/>
</dbReference>
<evidence type="ECO:0000256" key="5">
    <source>
        <dbReference type="ARBA" id="ARBA00022989"/>
    </source>
</evidence>
<comment type="caution">
    <text evidence="8">The sequence shown here is derived from an EMBL/GenBank/DDBJ whole genome shotgun (WGS) entry which is preliminary data.</text>
</comment>
<keyword evidence="3" id="KW-1003">Cell membrane</keyword>
<dbReference type="EMBL" id="JACRTK010000004">
    <property type="protein sequence ID" value="MBC8591529.1"/>
    <property type="molecule type" value="Genomic_DNA"/>
</dbReference>
<comment type="similarity">
    <text evidence="2">Belongs to the chromate ion transporter (CHR) (TC 2.A.51) family.</text>
</comment>
<evidence type="ECO:0000256" key="4">
    <source>
        <dbReference type="ARBA" id="ARBA00022692"/>
    </source>
</evidence>